<evidence type="ECO:0000259" key="6">
    <source>
        <dbReference type="Pfam" id="PF01138"/>
    </source>
</evidence>
<sequence length="223" mass="24822">MKTDDNHVDKVMREMTCELGQLTRCDGDACLMQGETCVTTAIYGPTEVRMNKEILDRATVEVVYKSKVGLPGCAEKMFERIIRNTCETMILTTAHPRSGINIIIQEMQNSGSYLACCINSACLALLDAGVSLKFLVAAVTCLINNEGEIILDPNSKQEKDGKALLTFVFDNKDFNIVTVNTKGSYSSKQFKDCTSLCKTSSKQVFEFYKKSMEKLLSKDNFVK</sequence>
<gene>
    <name evidence="8" type="ORF">MGAL_10B046741</name>
</gene>
<dbReference type="SUPFAM" id="SSF55666">
    <property type="entry name" value="Ribonuclease PH domain 2-like"/>
    <property type="match status" value="1"/>
</dbReference>
<dbReference type="EMBL" id="UYJE01005732">
    <property type="protein sequence ID" value="VDI39809.1"/>
    <property type="molecule type" value="Genomic_DNA"/>
</dbReference>
<name>A0A8B6ETR0_MYTGA</name>
<keyword evidence="3" id="KW-0698">rRNA processing</keyword>
<organism evidence="8 9">
    <name type="scientific">Mytilus galloprovincialis</name>
    <name type="common">Mediterranean mussel</name>
    <dbReference type="NCBI Taxonomy" id="29158"/>
    <lineage>
        <taxon>Eukaryota</taxon>
        <taxon>Metazoa</taxon>
        <taxon>Spiralia</taxon>
        <taxon>Lophotrochozoa</taxon>
        <taxon>Mollusca</taxon>
        <taxon>Bivalvia</taxon>
        <taxon>Autobranchia</taxon>
        <taxon>Pteriomorphia</taxon>
        <taxon>Mytilida</taxon>
        <taxon>Mytiloidea</taxon>
        <taxon>Mytilidae</taxon>
        <taxon>Mytilinae</taxon>
        <taxon>Mytilus</taxon>
    </lineage>
</organism>
<comment type="similarity">
    <text evidence="2">Belongs to the RNase PH family.</text>
</comment>
<proteinExistence type="inferred from homology"/>
<dbReference type="GO" id="GO:0016075">
    <property type="term" value="P:rRNA catabolic process"/>
    <property type="evidence" value="ECO:0007669"/>
    <property type="project" value="TreeGrafter"/>
</dbReference>
<evidence type="ECO:0000256" key="1">
    <source>
        <dbReference type="ARBA" id="ARBA00004123"/>
    </source>
</evidence>
<dbReference type="Pfam" id="PF03725">
    <property type="entry name" value="RNase_PH_C"/>
    <property type="match status" value="1"/>
</dbReference>
<dbReference type="GO" id="GO:0034475">
    <property type="term" value="P:U4 snRNA 3'-end processing"/>
    <property type="evidence" value="ECO:0007669"/>
    <property type="project" value="TreeGrafter"/>
</dbReference>
<dbReference type="GO" id="GO:0000177">
    <property type="term" value="C:cytoplasmic exosome (RNase complex)"/>
    <property type="evidence" value="ECO:0007669"/>
    <property type="project" value="TreeGrafter"/>
</dbReference>
<reference evidence="8" key="1">
    <citation type="submission" date="2018-11" db="EMBL/GenBank/DDBJ databases">
        <authorList>
            <person name="Alioto T."/>
            <person name="Alioto T."/>
        </authorList>
    </citation>
    <scope>NUCLEOTIDE SEQUENCE</scope>
</reference>
<keyword evidence="9" id="KW-1185">Reference proteome</keyword>
<evidence type="ECO:0000256" key="5">
    <source>
        <dbReference type="ARBA" id="ARBA00023242"/>
    </source>
</evidence>
<accession>A0A8B6ETR0</accession>
<feature type="domain" description="Exoribonuclease phosphorolytic" evidence="7">
    <location>
        <begin position="136"/>
        <end position="194"/>
    </location>
</feature>
<dbReference type="InterPro" id="IPR036345">
    <property type="entry name" value="ExoRNase_PH_dom2_sf"/>
</dbReference>
<protein>
    <submittedName>
        <fullName evidence="8">Exosome complex component RRP46</fullName>
    </submittedName>
</protein>
<dbReference type="InterPro" id="IPR020568">
    <property type="entry name" value="Ribosomal_Su5_D2-typ_SF"/>
</dbReference>
<comment type="caution">
    <text evidence="8">The sequence shown here is derived from an EMBL/GenBank/DDBJ whole genome shotgun (WGS) entry which is preliminary data.</text>
</comment>
<dbReference type="PANTHER" id="PTHR11953:SF1">
    <property type="entry name" value="EXOSOME COMPLEX COMPONENT RRP46"/>
    <property type="match status" value="1"/>
</dbReference>
<dbReference type="Pfam" id="PF01138">
    <property type="entry name" value="RNase_PH"/>
    <property type="match status" value="1"/>
</dbReference>
<evidence type="ECO:0000256" key="4">
    <source>
        <dbReference type="ARBA" id="ARBA00022835"/>
    </source>
</evidence>
<comment type="subcellular location">
    <subcellularLocation>
        <location evidence="1">Nucleus</location>
    </subcellularLocation>
</comment>
<dbReference type="Gene3D" id="3.30.230.70">
    <property type="entry name" value="GHMP Kinase, N-terminal domain"/>
    <property type="match status" value="1"/>
</dbReference>
<evidence type="ECO:0000313" key="9">
    <source>
        <dbReference type="Proteomes" id="UP000596742"/>
    </source>
</evidence>
<feature type="domain" description="Exoribonuclease phosphorolytic" evidence="6">
    <location>
        <begin position="12"/>
        <end position="130"/>
    </location>
</feature>
<dbReference type="Proteomes" id="UP000596742">
    <property type="component" value="Unassembled WGS sequence"/>
</dbReference>
<dbReference type="GO" id="GO:0003723">
    <property type="term" value="F:RNA binding"/>
    <property type="evidence" value="ECO:0007669"/>
    <property type="project" value="TreeGrafter"/>
</dbReference>
<dbReference type="InterPro" id="IPR027408">
    <property type="entry name" value="PNPase/RNase_PH_dom_sf"/>
</dbReference>
<dbReference type="OrthoDB" id="27298at2759"/>
<keyword evidence="5" id="KW-0539">Nucleus</keyword>
<dbReference type="GO" id="GO:0000176">
    <property type="term" value="C:nuclear exosome (RNase complex)"/>
    <property type="evidence" value="ECO:0007669"/>
    <property type="project" value="TreeGrafter"/>
</dbReference>
<dbReference type="SUPFAM" id="SSF54211">
    <property type="entry name" value="Ribosomal protein S5 domain 2-like"/>
    <property type="match status" value="1"/>
</dbReference>
<dbReference type="CDD" id="cd11372">
    <property type="entry name" value="RNase_PH_RRP46"/>
    <property type="match status" value="1"/>
</dbReference>
<evidence type="ECO:0000313" key="8">
    <source>
        <dbReference type="EMBL" id="VDI39809.1"/>
    </source>
</evidence>
<dbReference type="GO" id="GO:0071028">
    <property type="term" value="P:nuclear mRNA surveillance"/>
    <property type="evidence" value="ECO:0007669"/>
    <property type="project" value="TreeGrafter"/>
</dbReference>
<dbReference type="InterPro" id="IPR050080">
    <property type="entry name" value="RNase_PH"/>
</dbReference>
<evidence type="ECO:0000259" key="7">
    <source>
        <dbReference type="Pfam" id="PF03725"/>
    </source>
</evidence>
<dbReference type="GO" id="GO:0005730">
    <property type="term" value="C:nucleolus"/>
    <property type="evidence" value="ECO:0007669"/>
    <property type="project" value="TreeGrafter"/>
</dbReference>
<dbReference type="GO" id="GO:0071051">
    <property type="term" value="P:poly(A)-dependent snoRNA 3'-end processing"/>
    <property type="evidence" value="ECO:0007669"/>
    <property type="project" value="TreeGrafter"/>
</dbReference>
<evidence type="ECO:0000256" key="3">
    <source>
        <dbReference type="ARBA" id="ARBA00022552"/>
    </source>
</evidence>
<keyword evidence="4" id="KW-0271">Exosome</keyword>
<dbReference type="InterPro" id="IPR015847">
    <property type="entry name" value="ExoRNase_PH_dom2"/>
</dbReference>
<dbReference type="InterPro" id="IPR001247">
    <property type="entry name" value="ExoRNase_PH_dom1"/>
</dbReference>
<dbReference type="AlphaFoldDB" id="A0A8B6ETR0"/>
<dbReference type="PANTHER" id="PTHR11953">
    <property type="entry name" value="EXOSOME COMPLEX COMPONENT"/>
    <property type="match status" value="1"/>
</dbReference>
<evidence type="ECO:0000256" key="2">
    <source>
        <dbReference type="ARBA" id="ARBA00006678"/>
    </source>
</evidence>
<dbReference type="GO" id="GO:0006364">
    <property type="term" value="P:rRNA processing"/>
    <property type="evidence" value="ECO:0007669"/>
    <property type="project" value="UniProtKB-KW"/>
</dbReference>